<organism evidence="2">
    <name type="scientific">Chloropicon laureae</name>
    <dbReference type="NCBI Taxonomy" id="464258"/>
    <lineage>
        <taxon>Eukaryota</taxon>
        <taxon>Viridiplantae</taxon>
        <taxon>Chlorophyta</taxon>
        <taxon>Chloropicophyceae</taxon>
        <taxon>Chloropicales</taxon>
        <taxon>Chloropicaceae</taxon>
        <taxon>Chloropicon</taxon>
    </lineage>
</organism>
<feature type="compositionally biased region" description="Low complexity" evidence="1">
    <location>
        <begin position="229"/>
        <end position="242"/>
    </location>
</feature>
<accession>A0A7S2Z1X3</accession>
<proteinExistence type="predicted"/>
<reference evidence="2" key="1">
    <citation type="submission" date="2021-01" db="EMBL/GenBank/DDBJ databases">
        <authorList>
            <person name="Corre E."/>
            <person name="Pelletier E."/>
            <person name="Niang G."/>
            <person name="Scheremetjew M."/>
            <person name="Finn R."/>
            <person name="Kale V."/>
            <person name="Holt S."/>
            <person name="Cochrane G."/>
            <person name="Meng A."/>
            <person name="Brown T."/>
            <person name="Cohen L."/>
        </authorList>
    </citation>
    <scope>NUCLEOTIDE SEQUENCE</scope>
    <source>
        <strain evidence="2">RCC856</strain>
    </source>
</reference>
<feature type="region of interest" description="Disordered" evidence="1">
    <location>
        <begin position="211"/>
        <end position="242"/>
    </location>
</feature>
<sequence length="242" mass="26397">MVKSRVAKVRDLFNLLEFENEAVVFLLQTKRKVMREIGTKMKMLTPEWRSSQVRGKLVGLTNTKTGKFETFGYTGPGAEGRVAIAPFLAGENKYLCSVPPKSEFMNAICKEFEKRKEAEEIHVVGGFVHKRFLKEQKGASALLGEAAAAAAQEEETGGLSVEGSEYIALTPEQVLKFSQQQTRGQMALTLFGLPIYMSFLRPLHYTALDLKNGGPGADADAAAGEEEPASGSSQAASDNEKE</sequence>
<protein>
    <submittedName>
        <fullName evidence="2">Uncharacterized protein</fullName>
    </submittedName>
</protein>
<dbReference type="AlphaFoldDB" id="A0A7S2Z1X3"/>
<gene>
    <name evidence="2" type="ORF">CLAU1311_LOCUS3181</name>
</gene>
<dbReference type="EMBL" id="HBHU01004923">
    <property type="protein sequence ID" value="CAE0016728.1"/>
    <property type="molecule type" value="Transcribed_RNA"/>
</dbReference>
<evidence type="ECO:0000256" key="1">
    <source>
        <dbReference type="SAM" id="MobiDB-lite"/>
    </source>
</evidence>
<evidence type="ECO:0000313" key="2">
    <source>
        <dbReference type="EMBL" id="CAE0016728.1"/>
    </source>
</evidence>
<name>A0A7S2Z1X3_9CHLO</name>